<comment type="caution">
    <text evidence="1">The sequence shown here is derived from an EMBL/GenBank/DDBJ whole genome shotgun (WGS) entry which is preliminary data.</text>
</comment>
<accession>A0ACB8V012</accession>
<organism evidence="1">
    <name type="scientific">Ophidiomyces ophidiicola</name>
    <dbReference type="NCBI Taxonomy" id="1387563"/>
    <lineage>
        <taxon>Eukaryota</taxon>
        <taxon>Fungi</taxon>
        <taxon>Dikarya</taxon>
        <taxon>Ascomycota</taxon>
        <taxon>Pezizomycotina</taxon>
        <taxon>Eurotiomycetes</taxon>
        <taxon>Eurotiomycetidae</taxon>
        <taxon>Onygenales</taxon>
        <taxon>Onygenaceae</taxon>
        <taxon>Ophidiomyces</taxon>
    </lineage>
</organism>
<protein>
    <submittedName>
        <fullName evidence="1">8-oxo-dGTP diphosphatase</fullName>
    </submittedName>
</protein>
<evidence type="ECO:0000313" key="1">
    <source>
        <dbReference type="EMBL" id="KAI2389441.1"/>
    </source>
</evidence>
<name>A0ACB8V012_9EURO</name>
<proteinExistence type="predicted"/>
<gene>
    <name evidence="1" type="primary">PCD1</name>
    <name evidence="1" type="ORF">LOY88_002160</name>
</gene>
<reference evidence="1" key="1">
    <citation type="journal article" date="2022" name="bioRxiv">
        <title>Population genetic analysis of Ophidiomyces ophidiicola, the causative agent of snake fungal disease, indicates recent introductions to the USA.</title>
        <authorList>
            <person name="Ladner J.T."/>
            <person name="Palmer J.M."/>
            <person name="Ettinger C.L."/>
            <person name="Stajich J.E."/>
            <person name="Farrell T.M."/>
            <person name="Glorioso B.M."/>
            <person name="Lawson B."/>
            <person name="Price S.J."/>
            <person name="Stengle A.G."/>
            <person name="Grear D.A."/>
            <person name="Lorch J.M."/>
        </authorList>
    </citation>
    <scope>NUCLEOTIDE SEQUENCE</scope>
    <source>
        <strain evidence="1">NWHC 24266-5</strain>
    </source>
</reference>
<sequence length="308" mass="33681">MALVVCGDESVAAARRPFPIRRRSISSPLKVAPAEASAKVAENHGALVAGVADPNQAALPGGKADFFRETAFETARREANEEIGLPALDQPLPAPFRVEHLCELPANLSVTEIVVRPCVALLHSHDAATGANADPEDAFMPRLDAKEVAAVFTGPFHNFLKSSDEARGAHADNLPGSPTDWYEGVWTEWTSAPWRMHNFFVPITNQKVIISRQKSWEQDAPAAHGTPDSGPQRTTLGLERYRVFGLTARILVDAARVAYGETPEFEHNSQLGDEDMIWRLTKLGRFAGTRDQNGPLTKEVFRRASKLS</sequence>
<dbReference type="EMBL" id="JALBCA010000024">
    <property type="protein sequence ID" value="KAI2389441.1"/>
    <property type="molecule type" value="Genomic_DNA"/>
</dbReference>